<dbReference type="AlphaFoldDB" id="G6AWQ8"/>
<gene>
    <name evidence="2" type="ORF">HMPREF0673_01056</name>
</gene>
<evidence type="ECO:0000313" key="2">
    <source>
        <dbReference type="EMBL" id="EHJ41169.1"/>
    </source>
</evidence>
<dbReference type="PROSITE" id="PS51257">
    <property type="entry name" value="PROKAR_LIPOPROTEIN"/>
    <property type="match status" value="1"/>
</dbReference>
<evidence type="ECO:0000313" key="3">
    <source>
        <dbReference type="Proteomes" id="UP000004407"/>
    </source>
</evidence>
<name>G6AWQ8_9BACT</name>
<comment type="caution">
    <text evidence="2">The sequence shown here is derived from an EMBL/GenBank/DDBJ whole genome shotgun (WGS) entry which is preliminary data.</text>
</comment>
<dbReference type="RefSeq" id="WP_007898659.1">
    <property type="nucleotide sequence ID" value="NZ_JH379401.1"/>
</dbReference>
<organism evidence="2 3">
    <name type="scientific">Leyella stercorea DSM 18206</name>
    <dbReference type="NCBI Taxonomy" id="1002367"/>
    <lineage>
        <taxon>Bacteria</taxon>
        <taxon>Pseudomonadati</taxon>
        <taxon>Bacteroidota</taxon>
        <taxon>Bacteroidia</taxon>
        <taxon>Bacteroidales</taxon>
        <taxon>Prevotellaceae</taxon>
        <taxon>Leyella</taxon>
    </lineage>
</organism>
<proteinExistence type="predicted"/>
<dbReference type="PATRIC" id="fig|1002367.3.peg.850"/>
<evidence type="ECO:0000256" key="1">
    <source>
        <dbReference type="SAM" id="SignalP"/>
    </source>
</evidence>
<dbReference type="HOGENOM" id="CLU_539524_0_0_10"/>
<feature type="chain" id="PRO_5003485360" evidence="1">
    <location>
        <begin position="20"/>
        <end position="505"/>
    </location>
</feature>
<dbReference type="GeneID" id="78336803"/>
<dbReference type="EMBL" id="AFZZ01000093">
    <property type="protein sequence ID" value="EHJ41169.1"/>
    <property type="molecule type" value="Genomic_DNA"/>
</dbReference>
<protein>
    <submittedName>
        <fullName evidence="2">Uncharacterized protein</fullName>
    </submittedName>
</protein>
<feature type="signal peptide" evidence="1">
    <location>
        <begin position="1"/>
        <end position="19"/>
    </location>
</feature>
<reference evidence="2 3" key="1">
    <citation type="submission" date="2011-08" db="EMBL/GenBank/DDBJ databases">
        <authorList>
            <person name="Weinstock G."/>
            <person name="Sodergren E."/>
            <person name="Clifton S."/>
            <person name="Fulton L."/>
            <person name="Fulton B."/>
            <person name="Courtney L."/>
            <person name="Fronick C."/>
            <person name="Harrison M."/>
            <person name="Strong C."/>
            <person name="Farmer C."/>
            <person name="Delahaunty K."/>
            <person name="Markovic C."/>
            <person name="Hall O."/>
            <person name="Minx P."/>
            <person name="Tomlinson C."/>
            <person name="Mitreva M."/>
            <person name="Hou S."/>
            <person name="Chen J."/>
            <person name="Wollam A."/>
            <person name="Pepin K.H."/>
            <person name="Johnson M."/>
            <person name="Bhonagiri V."/>
            <person name="Zhang X."/>
            <person name="Suruliraj S."/>
            <person name="Warren W."/>
            <person name="Chinwalla A."/>
            <person name="Mardis E.R."/>
            <person name="Wilson R.K."/>
        </authorList>
    </citation>
    <scope>NUCLEOTIDE SEQUENCE [LARGE SCALE GENOMIC DNA]</scope>
    <source>
        <strain evidence="2 3">DSM 18206</strain>
    </source>
</reference>
<keyword evidence="1" id="KW-0732">Signal</keyword>
<sequence>MKKYLFILLVCFAAISCNSYDDEVGYIVTTNDTCLQDVISANHTSCKIKYGQTIKHVAGKPKLSKVIFKLNGKGEDEFVDAQKGDDDLYYAEIDIPYDRNVTISTIATINGEDENLQCDRSVRYTKSDIFVTQIDGEYEQKVISATPTSCKIKYGHPVKELTATPNVSKVAFKVESPNGQEIVAAKKGNNDFYSAELNIPLNANVKISTIATINGEDGSVCSKEIKYTTMDFAPEFADSIQTNPLNYDVVRYCVNIIKKQDVASINKISTAKVTFGEKSYSLTIADDGSMYCDINLYDIANLSGNPTLTIKNEIAEYTLKGHLQFEVSKETISDYDTSEDGKEVDGCIYLAGTKWQKGVFVKDSDGNSYLDINDELGSLIKHEYELDASTTPSVEQAKKLAKYCSMQRVKAINAVENDQQYGIVIYPAKNNEKINSFFYPVKPCKMADIRNKGLYVRTKTDYGSPADKPFYYRYYFQFSSYSGGSNCEGNNYGRWDDCYKMPIKK</sequence>
<accession>G6AWQ8</accession>
<dbReference type="Proteomes" id="UP000004407">
    <property type="component" value="Unassembled WGS sequence"/>
</dbReference>